<dbReference type="GO" id="GO:0015701">
    <property type="term" value="P:bicarbonate transport"/>
    <property type="evidence" value="ECO:0007669"/>
    <property type="project" value="TreeGrafter"/>
</dbReference>
<comment type="similarity">
    <text evidence="2">Belongs to the anion exchanger (TC 2.A.31) family.</text>
</comment>
<dbReference type="WBParaSite" id="HPBE_0002702201-mRNA-1">
    <property type="protein sequence ID" value="HPBE_0002702201-mRNA-1"/>
    <property type="gene ID" value="HPBE_0002702201"/>
</dbReference>
<dbReference type="GO" id="GO:0005886">
    <property type="term" value="C:plasma membrane"/>
    <property type="evidence" value="ECO:0007669"/>
    <property type="project" value="UniProtKB-SubCell"/>
</dbReference>
<dbReference type="Proteomes" id="UP000050761">
    <property type="component" value="Unassembled WGS sequence"/>
</dbReference>
<dbReference type="GO" id="GO:0051453">
    <property type="term" value="P:regulation of intracellular pH"/>
    <property type="evidence" value="ECO:0007669"/>
    <property type="project" value="TreeGrafter"/>
</dbReference>
<evidence type="ECO:0000256" key="8">
    <source>
        <dbReference type="SAM" id="Phobius"/>
    </source>
</evidence>
<evidence type="ECO:0000256" key="7">
    <source>
        <dbReference type="ARBA" id="ARBA00023136"/>
    </source>
</evidence>
<protein>
    <submittedName>
        <fullName evidence="12">HCO3_cotransp domain-containing protein</fullName>
    </submittedName>
</protein>
<keyword evidence="6 8" id="KW-1133">Transmembrane helix</keyword>
<dbReference type="OrthoDB" id="1735926at2759"/>
<keyword evidence="11" id="KW-1185">Reference proteome</keyword>
<keyword evidence="7 8" id="KW-0472">Membrane</keyword>
<keyword evidence="3" id="KW-0813">Transport</keyword>
<evidence type="ECO:0000256" key="4">
    <source>
        <dbReference type="ARBA" id="ARBA00022475"/>
    </source>
</evidence>
<evidence type="ECO:0000259" key="9">
    <source>
        <dbReference type="Pfam" id="PF00955"/>
    </source>
</evidence>
<keyword evidence="4" id="KW-1003">Cell membrane</keyword>
<feature type="transmembrane region" description="Helical" evidence="8">
    <location>
        <begin position="91"/>
        <end position="121"/>
    </location>
</feature>
<name>A0A183GWF2_HELPZ</name>
<evidence type="ECO:0000313" key="11">
    <source>
        <dbReference type="Proteomes" id="UP000050761"/>
    </source>
</evidence>
<comment type="subcellular location">
    <subcellularLocation>
        <location evidence="1">Cell membrane</location>
        <topology evidence="1">Multi-pass membrane protein</topology>
    </subcellularLocation>
</comment>
<evidence type="ECO:0000256" key="1">
    <source>
        <dbReference type="ARBA" id="ARBA00004651"/>
    </source>
</evidence>
<dbReference type="Gene3D" id="1.10.287.570">
    <property type="entry name" value="Helical hairpin bin"/>
    <property type="match status" value="1"/>
</dbReference>
<feature type="domain" description="Bicarbonate transporter-like transmembrane" evidence="9">
    <location>
        <begin position="27"/>
        <end position="129"/>
    </location>
</feature>
<gene>
    <name evidence="10" type="ORF">HPBE_LOCUS27021</name>
</gene>
<dbReference type="InterPro" id="IPR003020">
    <property type="entry name" value="HCO3_transpt_euk"/>
</dbReference>
<dbReference type="GO" id="GO:0005452">
    <property type="term" value="F:solute:inorganic anion antiporter activity"/>
    <property type="evidence" value="ECO:0007669"/>
    <property type="project" value="InterPro"/>
</dbReference>
<dbReference type="PANTHER" id="PTHR11453:SF47">
    <property type="entry name" value="ANION EXCHANGE PROTEIN"/>
    <property type="match status" value="1"/>
</dbReference>
<dbReference type="InterPro" id="IPR011531">
    <property type="entry name" value="HCO3_transpt-like_TM_dom"/>
</dbReference>
<evidence type="ECO:0000313" key="12">
    <source>
        <dbReference type="WBParaSite" id="HPBE_0002702201-mRNA-1"/>
    </source>
</evidence>
<reference evidence="12" key="2">
    <citation type="submission" date="2019-09" db="UniProtKB">
        <authorList>
            <consortium name="WormBaseParasite"/>
        </authorList>
    </citation>
    <scope>IDENTIFICATION</scope>
</reference>
<dbReference type="EMBL" id="UZAH01041635">
    <property type="protein sequence ID" value="VDP60453.1"/>
    <property type="molecule type" value="Genomic_DNA"/>
</dbReference>
<reference evidence="10 11" key="1">
    <citation type="submission" date="2018-11" db="EMBL/GenBank/DDBJ databases">
        <authorList>
            <consortium name="Pathogen Informatics"/>
        </authorList>
    </citation>
    <scope>NUCLEOTIDE SEQUENCE [LARGE SCALE GENOMIC DNA]</scope>
</reference>
<evidence type="ECO:0000256" key="6">
    <source>
        <dbReference type="ARBA" id="ARBA00022989"/>
    </source>
</evidence>
<proteinExistence type="inferred from homology"/>
<accession>A0A3P8IS30</accession>
<dbReference type="Pfam" id="PF00955">
    <property type="entry name" value="HCO3_cotransp"/>
    <property type="match status" value="1"/>
</dbReference>
<dbReference type="AlphaFoldDB" id="A0A183GWF2"/>
<organism evidence="11 12">
    <name type="scientific">Heligmosomoides polygyrus</name>
    <name type="common">Parasitic roundworm</name>
    <dbReference type="NCBI Taxonomy" id="6339"/>
    <lineage>
        <taxon>Eukaryota</taxon>
        <taxon>Metazoa</taxon>
        <taxon>Ecdysozoa</taxon>
        <taxon>Nematoda</taxon>
        <taxon>Chromadorea</taxon>
        <taxon>Rhabditida</taxon>
        <taxon>Rhabditina</taxon>
        <taxon>Rhabditomorpha</taxon>
        <taxon>Strongyloidea</taxon>
        <taxon>Heligmosomidae</taxon>
        <taxon>Heligmosomoides</taxon>
    </lineage>
</organism>
<evidence type="ECO:0000256" key="3">
    <source>
        <dbReference type="ARBA" id="ARBA00022448"/>
    </source>
</evidence>
<keyword evidence="5 8" id="KW-0812">Transmembrane</keyword>
<dbReference type="PANTHER" id="PTHR11453">
    <property type="entry name" value="ANION EXCHANGE PROTEIN"/>
    <property type="match status" value="1"/>
</dbReference>
<evidence type="ECO:0000256" key="5">
    <source>
        <dbReference type="ARBA" id="ARBA00022692"/>
    </source>
</evidence>
<evidence type="ECO:0000313" key="10">
    <source>
        <dbReference type="EMBL" id="VDP60453.1"/>
    </source>
</evidence>
<accession>A0A183GWF2</accession>
<evidence type="ECO:0000256" key="2">
    <source>
        <dbReference type="ARBA" id="ARBA00010993"/>
    </source>
</evidence>
<feature type="transmembrane region" description="Helical" evidence="8">
    <location>
        <begin position="47"/>
        <end position="71"/>
    </location>
</feature>
<sequence>MKDPPHVISRLELKSDEGNGREERQYRLFNGMINDVRRRFAFYKSDFTDALTFKTLTTIAFVFLASITPAVTFGGLMGQYTDEAMGMTETLMAQCICGIIFGLFAAQPLIIVSATGPVLIFEHSLYTVSVR</sequence>
<dbReference type="FunFam" id="1.10.287.570:FF:000001">
    <property type="entry name" value="Anion exchange protein"/>
    <property type="match status" value="1"/>
</dbReference>
<dbReference type="GO" id="GO:0006820">
    <property type="term" value="P:monoatomic anion transport"/>
    <property type="evidence" value="ECO:0007669"/>
    <property type="project" value="InterPro"/>
</dbReference>